<gene>
    <name evidence="2" type="ORF">GGE15_003619</name>
</gene>
<evidence type="ECO:0000313" key="2">
    <source>
        <dbReference type="EMBL" id="MBB4440342.1"/>
    </source>
</evidence>
<comment type="caution">
    <text evidence="2">The sequence shown here is derived from an EMBL/GenBank/DDBJ whole genome shotgun (WGS) entry which is preliminary data.</text>
</comment>
<dbReference type="RefSeq" id="WP_184500082.1">
    <property type="nucleotide sequence ID" value="NZ_JACIHI010000008.1"/>
</dbReference>
<dbReference type="EMBL" id="JACIHI010000008">
    <property type="protein sequence ID" value="MBB4440342.1"/>
    <property type="molecule type" value="Genomic_DNA"/>
</dbReference>
<feature type="compositionally biased region" description="Basic and acidic residues" evidence="1">
    <location>
        <begin position="136"/>
        <end position="147"/>
    </location>
</feature>
<accession>A0A7W6UNL8</accession>
<dbReference type="Proteomes" id="UP000533724">
    <property type="component" value="Unassembled WGS sequence"/>
</dbReference>
<organism evidence="2 3">
    <name type="scientific">Rhizobium esperanzae</name>
    <dbReference type="NCBI Taxonomy" id="1967781"/>
    <lineage>
        <taxon>Bacteria</taxon>
        <taxon>Pseudomonadati</taxon>
        <taxon>Pseudomonadota</taxon>
        <taxon>Alphaproteobacteria</taxon>
        <taxon>Hyphomicrobiales</taxon>
        <taxon>Rhizobiaceae</taxon>
        <taxon>Rhizobium/Agrobacterium group</taxon>
        <taxon>Rhizobium</taxon>
    </lineage>
</organism>
<name>A0A7W6UNL8_9HYPH</name>
<protein>
    <submittedName>
        <fullName evidence="2">Uncharacterized protein</fullName>
    </submittedName>
</protein>
<proteinExistence type="predicted"/>
<evidence type="ECO:0000313" key="3">
    <source>
        <dbReference type="Proteomes" id="UP000533724"/>
    </source>
</evidence>
<sequence>MSEKIAPTTRRRRTLLLSELNEDGSFGERHVRRKRDIDGTSVRHHPSGIRLALRLSDHAAASRLVSLFDQAITGRSTMIHDTKAVSTDYDPGTSIVSGPREKKSPTPKRALNAKNRPDRKMEEIGAVADPAQAAERSVRKDVEKLPF</sequence>
<reference evidence="2 3" key="1">
    <citation type="submission" date="2020-08" db="EMBL/GenBank/DDBJ databases">
        <title>Genomic Encyclopedia of Type Strains, Phase IV (KMG-V): Genome sequencing to study the core and pangenomes of soil and plant-associated prokaryotes.</title>
        <authorList>
            <person name="Whitman W."/>
        </authorList>
    </citation>
    <scope>NUCLEOTIDE SEQUENCE [LARGE SCALE GENOMIC DNA]</scope>
    <source>
        <strain evidence="2 3">SEMIA 414</strain>
    </source>
</reference>
<evidence type="ECO:0000256" key="1">
    <source>
        <dbReference type="SAM" id="MobiDB-lite"/>
    </source>
</evidence>
<feature type="region of interest" description="Disordered" evidence="1">
    <location>
        <begin position="83"/>
        <end position="147"/>
    </location>
</feature>
<dbReference type="AlphaFoldDB" id="A0A7W6UNL8"/>